<protein>
    <submittedName>
        <fullName evidence="1">Uncharacterized protein</fullName>
    </submittedName>
</protein>
<dbReference type="Proteomes" id="UP000302163">
    <property type="component" value="Chromosome"/>
</dbReference>
<evidence type="ECO:0000313" key="1">
    <source>
        <dbReference type="EMBL" id="QCT18899.1"/>
    </source>
</evidence>
<dbReference type="AlphaFoldDB" id="A0A4P8YEC0"/>
<name>A0A4P8YEC0_9ENTR</name>
<gene>
    <name evidence="1" type="ORF">FEM41_04160</name>
</gene>
<sequence>MNIYSGSYIDVLSISQSTELVGILANKSQTIHADTPETLYYKLRHLNNLLNHTHPTGNNHTVSDILDIAIDIESNIFETLGVIEEIDYTLRIIIDELHIFTSTLYRSCNP</sequence>
<dbReference type="EMBL" id="CP040428">
    <property type="protein sequence ID" value="QCT18899.1"/>
    <property type="molecule type" value="Genomic_DNA"/>
</dbReference>
<organism evidence="1 2">
    <name type="scientific">Jejubacter calystegiae</name>
    <dbReference type="NCBI Taxonomy" id="2579935"/>
    <lineage>
        <taxon>Bacteria</taxon>
        <taxon>Pseudomonadati</taxon>
        <taxon>Pseudomonadota</taxon>
        <taxon>Gammaproteobacteria</taxon>
        <taxon>Enterobacterales</taxon>
        <taxon>Enterobacteriaceae</taxon>
        <taxon>Jejubacter</taxon>
    </lineage>
</organism>
<accession>A0A4P8YEC0</accession>
<evidence type="ECO:0000313" key="2">
    <source>
        <dbReference type="Proteomes" id="UP000302163"/>
    </source>
</evidence>
<proteinExistence type="predicted"/>
<reference evidence="1 2" key="1">
    <citation type="submission" date="2019-05" db="EMBL/GenBank/DDBJ databases">
        <title>Complete genome sequence of Izhakiella calystegiae KSNA2, an endophyte isolated from beach morning glory (Calystegia soldanella).</title>
        <authorList>
            <person name="Jiang L."/>
            <person name="Jeong J.C."/>
            <person name="Kim C.Y."/>
            <person name="Kim D.H."/>
            <person name="Kim S.W."/>
            <person name="Lee j."/>
        </authorList>
    </citation>
    <scope>NUCLEOTIDE SEQUENCE [LARGE SCALE GENOMIC DNA]</scope>
    <source>
        <strain evidence="1 2">KSNA2</strain>
    </source>
</reference>
<keyword evidence="2" id="KW-1185">Reference proteome</keyword>
<dbReference type="RefSeq" id="WP_138094731.1">
    <property type="nucleotide sequence ID" value="NZ_CP040428.1"/>
</dbReference>
<dbReference type="KEGG" id="izh:FEM41_04160"/>